<comment type="subcellular location">
    <subcellularLocation>
        <location evidence="9">Endomembrane system</location>
        <topology evidence="9">Single-pass membrane protein</topology>
    </subcellularLocation>
    <subcellularLocation>
        <location evidence="1">Membrane</location>
        <topology evidence="1">Single-pass type II membrane protein</topology>
    </subcellularLocation>
</comment>
<feature type="non-terminal residue" evidence="11">
    <location>
        <position position="1"/>
    </location>
</feature>
<proteinExistence type="inferred from homology"/>
<evidence type="ECO:0000256" key="6">
    <source>
        <dbReference type="ARBA" id="ARBA00022968"/>
    </source>
</evidence>
<evidence type="ECO:0000256" key="2">
    <source>
        <dbReference type="ARBA" id="ARBA00008661"/>
    </source>
</evidence>
<evidence type="ECO:0000259" key="10">
    <source>
        <dbReference type="Pfam" id="PF02434"/>
    </source>
</evidence>
<keyword evidence="3" id="KW-0328">Glycosyltransferase</keyword>
<evidence type="ECO:0000256" key="3">
    <source>
        <dbReference type="ARBA" id="ARBA00022676"/>
    </source>
</evidence>
<dbReference type="Gene3D" id="3.90.550.50">
    <property type="match status" value="1"/>
</dbReference>
<feature type="non-terminal residue" evidence="11">
    <location>
        <position position="146"/>
    </location>
</feature>
<evidence type="ECO:0000256" key="7">
    <source>
        <dbReference type="ARBA" id="ARBA00022989"/>
    </source>
</evidence>
<comment type="similarity">
    <text evidence="2">Belongs to the glycosyltransferase 31 family.</text>
</comment>
<reference evidence="11" key="1">
    <citation type="submission" date="2021-02" db="EMBL/GenBank/DDBJ databases">
        <authorList>
            <person name="Nowell W R."/>
        </authorList>
    </citation>
    <scope>NUCLEOTIDE SEQUENCE</scope>
</reference>
<dbReference type="GO" id="GO:0016757">
    <property type="term" value="F:glycosyltransferase activity"/>
    <property type="evidence" value="ECO:0007669"/>
    <property type="project" value="UniProtKB-KW"/>
</dbReference>
<evidence type="ECO:0000313" key="12">
    <source>
        <dbReference type="Proteomes" id="UP000663844"/>
    </source>
</evidence>
<protein>
    <recommendedName>
        <fullName evidence="10">Fringe-like glycosyltransferase domain-containing protein</fullName>
    </recommendedName>
</protein>
<accession>A0A820RTY3</accession>
<evidence type="ECO:0000256" key="4">
    <source>
        <dbReference type="ARBA" id="ARBA00022679"/>
    </source>
</evidence>
<organism evidence="11 12">
    <name type="scientific">Adineta steineri</name>
    <dbReference type="NCBI Taxonomy" id="433720"/>
    <lineage>
        <taxon>Eukaryota</taxon>
        <taxon>Metazoa</taxon>
        <taxon>Spiralia</taxon>
        <taxon>Gnathifera</taxon>
        <taxon>Rotifera</taxon>
        <taxon>Eurotatoria</taxon>
        <taxon>Bdelloidea</taxon>
        <taxon>Adinetida</taxon>
        <taxon>Adinetidae</taxon>
        <taxon>Adineta</taxon>
    </lineage>
</organism>
<evidence type="ECO:0000256" key="1">
    <source>
        <dbReference type="ARBA" id="ARBA00004606"/>
    </source>
</evidence>
<sequence length="146" mass="17151">SIHDLCCQSASEFHIYFQNENKYEWLCRFDDDQYVNVPLLIDYLKQYSPNEQPLYIGKPSLKEPKRGRGLEFWFATYGGGVCYSKSLLHKIYDDIQPNEIFMDGCVSSNFPDDTHIAYILRKKYNINLTVANDFHHHIEGNLFTNL</sequence>
<dbReference type="PANTHER" id="PTHR10811">
    <property type="entry name" value="FRINGE-RELATED"/>
    <property type="match status" value="1"/>
</dbReference>
<evidence type="ECO:0000256" key="9">
    <source>
        <dbReference type="ARBA" id="ARBA00037847"/>
    </source>
</evidence>
<keyword evidence="6" id="KW-0735">Signal-anchor</keyword>
<feature type="domain" description="Fringe-like glycosyltransferase" evidence="10">
    <location>
        <begin position="4"/>
        <end position="139"/>
    </location>
</feature>
<dbReference type="AlphaFoldDB" id="A0A820RTY3"/>
<dbReference type="GO" id="GO:0016020">
    <property type="term" value="C:membrane"/>
    <property type="evidence" value="ECO:0007669"/>
    <property type="project" value="UniProtKB-SubCell"/>
</dbReference>
<keyword evidence="4" id="KW-0808">Transferase</keyword>
<keyword evidence="5" id="KW-0812">Transmembrane</keyword>
<dbReference type="Pfam" id="PF02434">
    <property type="entry name" value="Fringe"/>
    <property type="match status" value="1"/>
</dbReference>
<keyword evidence="7" id="KW-1133">Transmembrane helix</keyword>
<keyword evidence="8" id="KW-0472">Membrane</keyword>
<name>A0A820RTY3_9BILA</name>
<evidence type="ECO:0000256" key="8">
    <source>
        <dbReference type="ARBA" id="ARBA00023136"/>
    </source>
</evidence>
<evidence type="ECO:0000313" key="11">
    <source>
        <dbReference type="EMBL" id="CAF4441429.1"/>
    </source>
</evidence>
<dbReference type="Proteomes" id="UP000663844">
    <property type="component" value="Unassembled WGS sequence"/>
</dbReference>
<gene>
    <name evidence="11" type="ORF">OXD698_LOCUS53846</name>
</gene>
<dbReference type="GO" id="GO:0012505">
    <property type="term" value="C:endomembrane system"/>
    <property type="evidence" value="ECO:0007669"/>
    <property type="project" value="UniProtKB-SubCell"/>
</dbReference>
<dbReference type="InterPro" id="IPR003378">
    <property type="entry name" value="Fringe-like_glycosylTrfase"/>
</dbReference>
<dbReference type="EMBL" id="CAJOAZ010031633">
    <property type="protein sequence ID" value="CAF4441429.1"/>
    <property type="molecule type" value="Genomic_DNA"/>
</dbReference>
<comment type="caution">
    <text evidence="11">The sequence shown here is derived from an EMBL/GenBank/DDBJ whole genome shotgun (WGS) entry which is preliminary data.</text>
</comment>
<evidence type="ECO:0000256" key="5">
    <source>
        <dbReference type="ARBA" id="ARBA00022692"/>
    </source>
</evidence>